<feature type="transmembrane region" description="Helical" evidence="1">
    <location>
        <begin position="841"/>
        <end position="863"/>
    </location>
</feature>
<protein>
    <submittedName>
        <fullName evidence="3">Uncharacterized protein</fullName>
    </submittedName>
</protein>
<feature type="transmembrane region" description="Helical" evidence="1">
    <location>
        <begin position="787"/>
        <end position="820"/>
    </location>
</feature>
<dbReference type="AlphaFoldDB" id="A0A815J3H6"/>
<feature type="transmembrane region" description="Helical" evidence="1">
    <location>
        <begin position="454"/>
        <end position="476"/>
    </location>
</feature>
<evidence type="ECO:0000313" key="4">
    <source>
        <dbReference type="Proteomes" id="UP000663828"/>
    </source>
</evidence>
<keyword evidence="1" id="KW-1133">Transmembrane helix</keyword>
<feature type="transmembrane region" description="Helical" evidence="1">
    <location>
        <begin position="1168"/>
        <end position="1187"/>
    </location>
</feature>
<evidence type="ECO:0000313" key="3">
    <source>
        <dbReference type="EMBL" id="CAF1373883.1"/>
    </source>
</evidence>
<reference evidence="3" key="1">
    <citation type="submission" date="2021-02" db="EMBL/GenBank/DDBJ databases">
        <authorList>
            <person name="Nowell W R."/>
        </authorList>
    </citation>
    <scope>NUCLEOTIDE SEQUENCE</scope>
</reference>
<dbReference type="OrthoDB" id="10024836at2759"/>
<keyword evidence="4" id="KW-1185">Reference proteome</keyword>
<comment type="caution">
    <text evidence="3">The sequence shown here is derived from an EMBL/GenBank/DDBJ whole genome shotgun (WGS) entry which is preliminary data.</text>
</comment>
<dbReference type="EMBL" id="CAJNOR010001164">
    <property type="protein sequence ID" value="CAF1088932.1"/>
    <property type="molecule type" value="Genomic_DNA"/>
</dbReference>
<evidence type="ECO:0000313" key="2">
    <source>
        <dbReference type="EMBL" id="CAF1088932.1"/>
    </source>
</evidence>
<gene>
    <name evidence="3" type="ORF">EDS130_LOCUS34535</name>
    <name evidence="2" type="ORF">XAT740_LOCUS17728</name>
</gene>
<keyword evidence="1" id="KW-0812">Transmembrane</keyword>
<sequence length="1194" mass="137343">MSTIKKYFLNLNLFALSSDSNETQTDQQRRWNIIGTRVYLILLTLTLVILTLVISLLRQTTIIIIKSPTREQFDSLPVDATCSCSQISIPYGKFVSLNASFHQVCSSDFVSDRWIKAIDFRAQSELDSLGDFRAYGSAQFQILATFCRLSKSTIEYRRSSLFQSTILSPQVLKKDDLQFHVKEVVNQVKLKAPKLFQSQIRLINEMVTNNHLATALMSNFIYHYQSPKLNILYLNYDEVNGNTCECDNWLGCRKVLAWFFKIAPNSYTSTFYYPAWSIPGISDGCLPTYSLLLSTLECFYDQLCVDEIISYFPTNQTFKAMIPYMQSIFTLDSDVQTIVAGLMIEQWMTYMSYDEYYQKCAPSMCNYLHTSRRGFVYALEKVVSLLPSLILMFELIISLAIRLILKIKDRTPIQRMSFKNRLRSLKNFTEKIMIELNIFKRDRSTHREIRLQRYATRIYICLLIAMTSIFTFYTFLAKSSQSKTVHDPTELQFSYLEKQYPRSLSCSCSSALIPYSDIVKIQPQYHQLCTSDLISDRWIKYIDDTHSATQLPMDYRFVGSTYFKLLSIVCRLANETITNALDIFLQSQFVSSQMISEELFEKQMNSLIEDWKVTTLNTFKSTIQLIRQSIDGNQLISADHNFSPVLRRDSNGNLYEWSYLPECDCILNRSCLFPITILYFIEVPYVEEFTVPNIFRGCYPIHGLFSSTLQSFYNLSIMTTMHYILYNQTSFDFSPLDPNLSSYTETIETLVNRMMIDGWPSNVSFASYFNICAPHACSYQYQGRSDLFFIIATIISVFSGISLGLNIIIQIFLQLIYKLITFGLSRSILRQLFTCDTQSRIIRRLHILLVICILTGFCMFSAFTPRLVTVQVSKPSLPIYKNLLERSSYTLECSCSQLSVKHKSFLNITPIFHAICSSEFVSNEWISYLFHKKFSDDQIPASDFLYSAVGQFQSLSLICQLSKETVMDAILQLGISDFINNQLLPFEVLHNRIETMVKEFQLTMPETFVNSFSIVRGITNGNMLMSVYMTNWVMNIDHVFEYRHQPHILPLTYDKCSCSSSATCTSSSRGMLTGCYPLEALLQSTLSCLYDQQCIDPTSTFKVMNMSSALLTSRFALNETIQTLVNGLMVEKLMHTVSYEDYFEACSPSLCVYSYVDERNMTNAVTTLTGLFGGVAVICQLVAMFIVKRMCRTS</sequence>
<evidence type="ECO:0000313" key="5">
    <source>
        <dbReference type="Proteomes" id="UP000663852"/>
    </source>
</evidence>
<proteinExistence type="predicted"/>
<feature type="transmembrane region" description="Helical" evidence="1">
    <location>
        <begin position="38"/>
        <end position="57"/>
    </location>
</feature>
<dbReference type="Proteomes" id="UP000663852">
    <property type="component" value="Unassembled WGS sequence"/>
</dbReference>
<organism evidence="3 5">
    <name type="scientific">Adineta ricciae</name>
    <name type="common">Rotifer</name>
    <dbReference type="NCBI Taxonomy" id="249248"/>
    <lineage>
        <taxon>Eukaryota</taxon>
        <taxon>Metazoa</taxon>
        <taxon>Spiralia</taxon>
        <taxon>Gnathifera</taxon>
        <taxon>Rotifera</taxon>
        <taxon>Eurotatoria</taxon>
        <taxon>Bdelloidea</taxon>
        <taxon>Adinetida</taxon>
        <taxon>Adinetidae</taxon>
        <taxon>Adineta</taxon>
    </lineage>
</organism>
<keyword evidence="1" id="KW-0472">Membrane</keyword>
<feature type="transmembrane region" description="Helical" evidence="1">
    <location>
        <begin position="385"/>
        <end position="405"/>
    </location>
</feature>
<evidence type="ECO:0000256" key="1">
    <source>
        <dbReference type="SAM" id="Phobius"/>
    </source>
</evidence>
<accession>A0A815J3H6</accession>
<name>A0A815J3H6_ADIRI</name>
<dbReference type="EMBL" id="CAJNOJ010000290">
    <property type="protein sequence ID" value="CAF1373883.1"/>
    <property type="molecule type" value="Genomic_DNA"/>
</dbReference>
<dbReference type="Proteomes" id="UP000663828">
    <property type="component" value="Unassembled WGS sequence"/>
</dbReference>